<sequence>CASNNNITWTEIFNYIRGTEGDRLLALYGNRTNILEPKLTYVPHILFNGIFNETVEDEARNDFLSTVRIIRRDIGNFVVHMDLKNIMVTRYIHAY</sequence>
<accession>A0A482VUF6</accession>
<gene>
    <name evidence="1" type="ORF">BDFB_014903</name>
</gene>
<dbReference type="OrthoDB" id="958254at2759"/>
<dbReference type="EMBL" id="QDEB01065851">
    <property type="protein sequence ID" value="RZC36028.1"/>
    <property type="molecule type" value="Genomic_DNA"/>
</dbReference>
<name>A0A482VUF6_ASBVE</name>
<dbReference type="Proteomes" id="UP000292052">
    <property type="component" value="Unassembled WGS sequence"/>
</dbReference>
<keyword evidence="2" id="KW-1185">Reference proteome</keyword>
<feature type="non-terminal residue" evidence="1">
    <location>
        <position position="1"/>
    </location>
</feature>
<organism evidence="1 2">
    <name type="scientific">Asbolus verrucosus</name>
    <name type="common">Desert ironclad beetle</name>
    <dbReference type="NCBI Taxonomy" id="1661398"/>
    <lineage>
        <taxon>Eukaryota</taxon>
        <taxon>Metazoa</taxon>
        <taxon>Ecdysozoa</taxon>
        <taxon>Arthropoda</taxon>
        <taxon>Hexapoda</taxon>
        <taxon>Insecta</taxon>
        <taxon>Pterygota</taxon>
        <taxon>Neoptera</taxon>
        <taxon>Endopterygota</taxon>
        <taxon>Coleoptera</taxon>
        <taxon>Polyphaga</taxon>
        <taxon>Cucujiformia</taxon>
        <taxon>Tenebrionidae</taxon>
        <taxon>Pimeliinae</taxon>
        <taxon>Asbolus</taxon>
    </lineage>
</organism>
<dbReference type="AlphaFoldDB" id="A0A482VUF6"/>
<proteinExistence type="predicted"/>
<comment type="caution">
    <text evidence="1">The sequence shown here is derived from an EMBL/GenBank/DDBJ whole genome shotgun (WGS) entry which is preliminary data.</text>
</comment>
<reference evidence="1 2" key="1">
    <citation type="submission" date="2017-03" db="EMBL/GenBank/DDBJ databases">
        <title>Genome of the blue death feigning beetle - Asbolus verrucosus.</title>
        <authorList>
            <person name="Rider S.D."/>
        </authorList>
    </citation>
    <scope>NUCLEOTIDE SEQUENCE [LARGE SCALE GENOMIC DNA]</scope>
    <source>
        <strain evidence="1">Butters</strain>
        <tissue evidence="1">Head and leg muscle</tissue>
    </source>
</reference>
<protein>
    <submittedName>
        <fullName evidence="1">Uncharacterized protein</fullName>
    </submittedName>
</protein>
<evidence type="ECO:0000313" key="2">
    <source>
        <dbReference type="Proteomes" id="UP000292052"/>
    </source>
</evidence>
<evidence type="ECO:0000313" key="1">
    <source>
        <dbReference type="EMBL" id="RZC36028.1"/>
    </source>
</evidence>